<feature type="coiled-coil region" evidence="7">
    <location>
        <begin position="16"/>
        <end position="43"/>
    </location>
</feature>
<dbReference type="SUPFAM" id="SSF116842">
    <property type="entry name" value="XseB-like"/>
    <property type="match status" value="1"/>
</dbReference>
<dbReference type="EC" id="3.1.11.6" evidence="6"/>
<keyword evidence="3 6" id="KW-0540">Nuclease</keyword>
<dbReference type="OrthoDB" id="9801128at2"/>
<comment type="catalytic activity">
    <reaction evidence="6">
        <text>Exonucleolytic cleavage in either 5'- to 3'- or 3'- to 5'-direction to yield nucleoside 5'-phosphates.</text>
        <dbReference type="EC" id="3.1.11.6"/>
    </reaction>
</comment>
<keyword evidence="2 6" id="KW-0963">Cytoplasm</keyword>
<dbReference type="NCBIfam" id="NF002140">
    <property type="entry name" value="PRK00977.1-4"/>
    <property type="match status" value="1"/>
</dbReference>
<evidence type="ECO:0000256" key="3">
    <source>
        <dbReference type="ARBA" id="ARBA00022722"/>
    </source>
</evidence>
<keyword evidence="4 6" id="KW-0378">Hydrolase</keyword>
<protein>
    <recommendedName>
        <fullName evidence="6">Exodeoxyribonuclease 7 small subunit</fullName>
        <ecNumber evidence="6">3.1.11.6</ecNumber>
    </recommendedName>
    <alternativeName>
        <fullName evidence="6">Exodeoxyribonuclease VII small subunit</fullName>
        <shortName evidence="6">Exonuclease VII small subunit</shortName>
    </alternativeName>
</protein>
<dbReference type="Proteomes" id="UP000248330">
    <property type="component" value="Unassembled WGS sequence"/>
</dbReference>
<evidence type="ECO:0000256" key="7">
    <source>
        <dbReference type="SAM" id="Coils"/>
    </source>
</evidence>
<organism evidence="8 9">
    <name type="scientific">Sinimarinibacterium flocculans</name>
    <dbReference type="NCBI Taxonomy" id="985250"/>
    <lineage>
        <taxon>Bacteria</taxon>
        <taxon>Pseudomonadati</taxon>
        <taxon>Pseudomonadota</taxon>
        <taxon>Gammaproteobacteria</taxon>
        <taxon>Nevskiales</taxon>
        <taxon>Nevskiaceae</taxon>
        <taxon>Sinimarinibacterium</taxon>
    </lineage>
</organism>
<evidence type="ECO:0000313" key="9">
    <source>
        <dbReference type="Proteomes" id="UP000248330"/>
    </source>
</evidence>
<dbReference type="PANTHER" id="PTHR34137:SF1">
    <property type="entry name" value="EXODEOXYRIBONUCLEASE 7 SMALL SUBUNIT"/>
    <property type="match status" value="1"/>
</dbReference>
<dbReference type="InterPro" id="IPR037004">
    <property type="entry name" value="Exonuc_VII_ssu_sf"/>
</dbReference>
<comment type="similarity">
    <text evidence="1 6">Belongs to the XseB family.</text>
</comment>
<dbReference type="Gene3D" id="1.10.287.1040">
    <property type="entry name" value="Exonuclease VII, small subunit"/>
    <property type="match status" value="1"/>
</dbReference>
<keyword evidence="5 6" id="KW-0269">Exonuclease</keyword>
<dbReference type="InterPro" id="IPR003761">
    <property type="entry name" value="Exonuc_VII_S"/>
</dbReference>
<dbReference type="HAMAP" id="MF_00337">
    <property type="entry name" value="Exonuc_7_S"/>
    <property type="match status" value="1"/>
</dbReference>
<keyword evidence="9" id="KW-1185">Reference proteome</keyword>
<evidence type="ECO:0000256" key="1">
    <source>
        <dbReference type="ARBA" id="ARBA00009998"/>
    </source>
</evidence>
<dbReference type="EMBL" id="QICN01000001">
    <property type="protein sequence ID" value="PXV71076.1"/>
    <property type="molecule type" value="Genomic_DNA"/>
</dbReference>
<comment type="subcellular location">
    <subcellularLocation>
        <location evidence="6">Cytoplasm</location>
    </subcellularLocation>
</comment>
<comment type="caution">
    <text evidence="8">The sequence shown here is derived from an EMBL/GenBank/DDBJ whole genome shotgun (WGS) entry which is preliminary data.</text>
</comment>
<dbReference type="GO" id="GO:0008855">
    <property type="term" value="F:exodeoxyribonuclease VII activity"/>
    <property type="evidence" value="ECO:0007669"/>
    <property type="project" value="UniProtKB-UniRule"/>
</dbReference>
<dbReference type="PANTHER" id="PTHR34137">
    <property type="entry name" value="EXODEOXYRIBONUCLEASE 7 SMALL SUBUNIT"/>
    <property type="match status" value="1"/>
</dbReference>
<dbReference type="GO" id="GO:0006308">
    <property type="term" value="P:DNA catabolic process"/>
    <property type="evidence" value="ECO:0007669"/>
    <property type="project" value="UniProtKB-UniRule"/>
</dbReference>
<comment type="function">
    <text evidence="6">Bidirectionally degrades single-stranded DNA into large acid-insoluble oligonucleotides, which are then degraded further into small acid-soluble oligonucleotides.</text>
</comment>
<evidence type="ECO:0000256" key="6">
    <source>
        <dbReference type="HAMAP-Rule" id="MF_00337"/>
    </source>
</evidence>
<dbReference type="RefSeq" id="WP_110263229.1">
    <property type="nucleotide sequence ID" value="NZ_CAKZQT010000031.1"/>
</dbReference>
<accession>A0A318ENJ2</accession>
<dbReference type="GO" id="GO:0005829">
    <property type="term" value="C:cytosol"/>
    <property type="evidence" value="ECO:0007669"/>
    <property type="project" value="TreeGrafter"/>
</dbReference>
<dbReference type="Pfam" id="PF02609">
    <property type="entry name" value="Exonuc_VII_S"/>
    <property type="match status" value="1"/>
</dbReference>
<dbReference type="GO" id="GO:0009318">
    <property type="term" value="C:exodeoxyribonuclease VII complex"/>
    <property type="evidence" value="ECO:0007669"/>
    <property type="project" value="UniProtKB-UniRule"/>
</dbReference>
<evidence type="ECO:0000256" key="4">
    <source>
        <dbReference type="ARBA" id="ARBA00022801"/>
    </source>
</evidence>
<keyword evidence="7" id="KW-0175">Coiled coil</keyword>
<gene>
    <name evidence="6" type="primary">xseB</name>
    <name evidence="8" type="ORF">C8D93_101114</name>
</gene>
<evidence type="ECO:0000256" key="2">
    <source>
        <dbReference type="ARBA" id="ARBA00022490"/>
    </source>
</evidence>
<comment type="subunit">
    <text evidence="6">Heterooligomer composed of large and small subunits.</text>
</comment>
<name>A0A318ENJ2_9GAMM</name>
<evidence type="ECO:0000313" key="8">
    <source>
        <dbReference type="EMBL" id="PXV71076.1"/>
    </source>
</evidence>
<dbReference type="AlphaFoldDB" id="A0A318ENJ2"/>
<proteinExistence type="inferred from homology"/>
<sequence>MAKKAEAAVGPDADPVSRFEDAMKELEGIVQDLERGELKLEESLQLFRRGIELARQCRGALDGAELTVRNLLEADAPGDEAP</sequence>
<evidence type="ECO:0000256" key="5">
    <source>
        <dbReference type="ARBA" id="ARBA00022839"/>
    </source>
</evidence>
<reference evidence="8 9" key="1">
    <citation type="submission" date="2018-04" db="EMBL/GenBank/DDBJ databases">
        <title>Genomic Encyclopedia of Type Strains, Phase IV (KMG-IV): sequencing the most valuable type-strain genomes for metagenomic binning, comparative biology and taxonomic classification.</title>
        <authorList>
            <person name="Goeker M."/>
        </authorList>
    </citation>
    <scope>NUCLEOTIDE SEQUENCE [LARGE SCALE GENOMIC DNA]</scope>
    <source>
        <strain evidence="8 9">DSM 104150</strain>
    </source>
</reference>
<dbReference type="NCBIfam" id="TIGR01280">
    <property type="entry name" value="xseB"/>
    <property type="match status" value="1"/>
</dbReference>